<dbReference type="SUPFAM" id="SSF63887">
    <property type="entry name" value="P-domain of calnexin/calreticulin"/>
    <property type="match status" value="1"/>
</dbReference>
<feature type="disulfide bond" evidence="9">
    <location>
        <begin position="134"/>
        <end position="168"/>
    </location>
</feature>
<name>A0A8I6STC8_CIMLE</name>
<feature type="region of interest" description="Disordered" evidence="11">
    <location>
        <begin position="238"/>
        <end position="301"/>
    </location>
</feature>
<keyword evidence="5 10" id="KW-1133">Transmembrane helix</keyword>
<comment type="function">
    <text evidence="8">Calcium-binding protein that interacts with newly synthesized monoglucosylated glycoproteins in the endoplasmic reticulum. It may act in assisting protein assembly and/or in the retention within the ER of unassembled protein subunits. It seems to play a major role in the quality control apparatus of the ER by the retention of incorrectly folded proteins. Required for embryogenesis and larval development under heat and ER stress conditions. May be important for germ cell development. Involved in neuronal necrotic cell death.</text>
</comment>
<dbReference type="OMA" id="SGCGKWE"/>
<sequence>MFSYVVFCFVSLLFIKADGDESALDEFNPQYLLDIISKEEPYFAETFDDPTLYADNWIPSQSKKEGVEDNIGKYDGDWLLDIPIKNVVKGDMGLTFKDKAKHRAITAKLSKKFSFKTNPLIIQYEVTFQNGQECGGGYMKLYSEDNNLNLNLINDKSPYTIMFGPDKCGSVSKIHFIFRHKNPKNGSFEEKHGKQPANRFEEVFTDSKPHLFTLVIYPNNNYKILIDQETAVEGSLLEDFTPPVNPPAEIDDPNDKKPEDFDDREKIPDPTATKPEDWDESEPRTIPDANAVKPANWLDNEPIDILDPSAEKPDNWDEEMDGEWEAPLVPNPACEDAAGCGVWTPPEIPNPKYKGKWSPPLIPNPAYRGKWEPRKIPNPDYFHDENPFVSLVPLAAVGFELWSMSPNIFFDNILITDDENFAQSWSDITFRTKIKRITKESASFLSEIVDFTNQYPWLWAVYTLVLLFPITLFVYFCIWSKQDKHDFLPCGPRIDEEDENESPEGNLVEENAGDSKDNEEFSEPAKNPQEDDRREKREGSEEVFDFLDGAAEENKEDNGSVDGDQPVTLPDDESSLDGKEEGEVKKRKPRKLDD</sequence>
<dbReference type="Pfam" id="PF00262">
    <property type="entry name" value="Calreticulin"/>
    <property type="match status" value="1"/>
</dbReference>
<dbReference type="Gene3D" id="2.10.250.10">
    <property type="entry name" value="Calreticulin/calnexin, P domain"/>
    <property type="match status" value="1"/>
</dbReference>
<keyword evidence="9" id="KW-1015">Disulfide bond</keyword>
<feature type="signal peptide" evidence="10">
    <location>
        <begin position="1"/>
        <end position="19"/>
    </location>
</feature>
<evidence type="ECO:0000313" key="12">
    <source>
        <dbReference type="EnsemblMetazoa" id="XP_024082509.1"/>
    </source>
</evidence>
<evidence type="ECO:0000256" key="4">
    <source>
        <dbReference type="ARBA" id="ARBA00022824"/>
    </source>
</evidence>
<keyword evidence="4 10" id="KW-0256">Endoplasmic reticulum</keyword>
<proteinExistence type="inferred from homology"/>
<dbReference type="PROSITE" id="PS00804">
    <property type="entry name" value="CALRETICULIN_2"/>
    <property type="match status" value="1"/>
</dbReference>
<feature type="compositionally biased region" description="Acidic residues" evidence="11">
    <location>
        <begin position="541"/>
        <end position="551"/>
    </location>
</feature>
<evidence type="ECO:0000256" key="11">
    <source>
        <dbReference type="SAM" id="MobiDB-lite"/>
    </source>
</evidence>
<evidence type="ECO:0000256" key="9">
    <source>
        <dbReference type="PIRSR" id="PIRSR601580-3"/>
    </source>
</evidence>
<dbReference type="PRINTS" id="PR00626">
    <property type="entry name" value="CALRETICULIN"/>
</dbReference>
<dbReference type="Gene3D" id="2.60.120.200">
    <property type="match status" value="1"/>
</dbReference>
<dbReference type="InterPro" id="IPR018124">
    <property type="entry name" value="Calret/calnex_CS"/>
</dbReference>
<dbReference type="GeneID" id="106663341"/>
<reference evidence="12" key="1">
    <citation type="submission" date="2022-01" db="UniProtKB">
        <authorList>
            <consortium name="EnsemblMetazoa"/>
        </authorList>
    </citation>
    <scope>IDENTIFICATION</scope>
</reference>
<dbReference type="InterPro" id="IPR013320">
    <property type="entry name" value="ConA-like_dom_sf"/>
</dbReference>
<evidence type="ECO:0000256" key="8">
    <source>
        <dbReference type="ARBA" id="ARBA00053392"/>
    </source>
</evidence>
<evidence type="ECO:0000313" key="13">
    <source>
        <dbReference type="Proteomes" id="UP000494040"/>
    </source>
</evidence>
<dbReference type="InterPro" id="IPR009033">
    <property type="entry name" value="Calreticulin/calnexin_P_dom_sf"/>
</dbReference>
<evidence type="ECO:0000256" key="10">
    <source>
        <dbReference type="RuleBase" id="RU362126"/>
    </source>
</evidence>
<dbReference type="EnsemblMetazoa" id="XM_024226741.1">
    <property type="protein sequence ID" value="XP_024082509.1"/>
    <property type="gene ID" value="LOC106663341"/>
</dbReference>
<dbReference type="SUPFAM" id="SSF49899">
    <property type="entry name" value="Concanavalin A-like lectins/glucanases"/>
    <property type="match status" value="1"/>
</dbReference>
<dbReference type="OrthoDB" id="1938156at2759"/>
<feature type="region of interest" description="Disordered" evidence="11">
    <location>
        <begin position="492"/>
        <end position="594"/>
    </location>
</feature>
<feature type="compositionally biased region" description="Basic and acidic residues" evidence="11">
    <location>
        <begin position="253"/>
        <end position="268"/>
    </location>
</feature>
<evidence type="ECO:0000256" key="1">
    <source>
        <dbReference type="ARBA" id="ARBA00004115"/>
    </source>
</evidence>
<dbReference type="GO" id="GO:0005509">
    <property type="term" value="F:calcium ion binding"/>
    <property type="evidence" value="ECO:0007669"/>
    <property type="project" value="InterPro"/>
</dbReference>
<evidence type="ECO:0000256" key="3">
    <source>
        <dbReference type="ARBA" id="ARBA00022692"/>
    </source>
</evidence>
<dbReference type="AlphaFoldDB" id="A0A8I6STC8"/>
<keyword evidence="3 10" id="KW-0812">Transmembrane</keyword>
<organism evidence="12 13">
    <name type="scientific">Cimex lectularius</name>
    <name type="common">Bed bug</name>
    <name type="synonym">Acanthia lectularia</name>
    <dbReference type="NCBI Taxonomy" id="79782"/>
    <lineage>
        <taxon>Eukaryota</taxon>
        <taxon>Metazoa</taxon>
        <taxon>Ecdysozoa</taxon>
        <taxon>Arthropoda</taxon>
        <taxon>Hexapoda</taxon>
        <taxon>Insecta</taxon>
        <taxon>Pterygota</taxon>
        <taxon>Neoptera</taxon>
        <taxon>Paraneoptera</taxon>
        <taxon>Hemiptera</taxon>
        <taxon>Heteroptera</taxon>
        <taxon>Panheteroptera</taxon>
        <taxon>Cimicomorpha</taxon>
        <taxon>Cimicidae</taxon>
        <taxon>Cimex</taxon>
    </lineage>
</organism>
<dbReference type="GO" id="GO:0036503">
    <property type="term" value="P:ERAD pathway"/>
    <property type="evidence" value="ECO:0007669"/>
    <property type="project" value="TreeGrafter"/>
</dbReference>
<comment type="subcellular location">
    <subcellularLocation>
        <location evidence="1">Endoplasmic reticulum membrane</location>
        <topology evidence="1">Single-pass type I membrane protein</topology>
    </subcellularLocation>
</comment>
<protein>
    <recommendedName>
        <fullName evidence="14">Calnexin</fullName>
    </recommendedName>
</protein>
<dbReference type="FunFam" id="2.10.250.10:FF:000001">
    <property type="entry name" value="Calnexin homolog"/>
    <property type="match status" value="1"/>
</dbReference>
<evidence type="ECO:0008006" key="14">
    <source>
        <dbReference type="Google" id="ProtNLM"/>
    </source>
</evidence>
<dbReference type="FunFam" id="2.60.120.200:FF:000011">
    <property type="entry name" value="Probable calnexin"/>
    <property type="match status" value="1"/>
</dbReference>
<dbReference type="PANTHER" id="PTHR11073">
    <property type="entry name" value="CALRETICULIN AND CALNEXIN"/>
    <property type="match status" value="1"/>
</dbReference>
<dbReference type="KEGG" id="clec:106663341"/>
<evidence type="ECO:0000256" key="5">
    <source>
        <dbReference type="ARBA" id="ARBA00022989"/>
    </source>
</evidence>
<dbReference type="GO" id="GO:0051082">
    <property type="term" value="F:unfolded protein binding"/>
    <property type="evidence" value="ECO:0007669"/>
    <property type="project" value="InterPro"/>
</dbReference>
<dbReference type="RefSeq" id="XP_024082509.1">
    <property type="nucleotide sequence ID" value="XM_024226741.1"/>
</dbReference>
<evidence type="ECO:0000256" key="7">
    <source>
        <dbReference type="ARBA" id="ARBA00023186"/>
    </source>
</evidence>
<dbReference type="PANTHER" id="PTHR11073:SF1">
    <property type="entry name" value="CALNEXIN 14D-RELATED"/>
    <property type="match status" value="1"/>
</dbReference>
<keyword evidence="7 10" id="KW-0143">Chaperone</keyword>
<keyword evidence="10" id="KW-0732">Signal</keyword>
<feature type="compositionally biased region" description="Basic residues" evidence="11">
    <location>
        <begin position="585"/>
        <end position="594"/>
    </location>
</feature>
<feature type="transmembrane region" description="Helical" evidence="10">
    <location>
        <begin position="457"/>
        <end position="478"/>
    </location>
</feature>
<feature type="compositionally biased region" description="Basic and acidic residues" evidence="11">
    <location>
        <begin position="528"/>
        <end position="540"/>
    </location>
</feature>
<dbReference type="InterPro" id="IPR001580">
    <property type="entry name" value="Calret/calnex"/>
</dbReference>
<dbReference type="Proteomes" id="UP000494040">
    <property type="component" value="Unassembled WGS sequence"/>
</dbReference>
<accession>A0A8I6STC8</accession>
<feature type="chain" id="PRO_5035337571" description="Calnexin" evidence="10">
    <location>
        <begin position="20"/>
        <end position="594"/>
    </location>
</feature>
<evidence type="ECO:0000256" key="2">
    <source>
        <dbReference type="ARBA" id="ARBA00010983"/>
    </source>
</evidence>
<keyword evidence="6 10" id="KW-0472">Membrane</keyword>
<dbReference type="GO" id="GO:0006457">
    <property type="term" value="P:protein folding"/>
    <property type="evidence" value="ECO:0007669"/>
    <property type="project" value="InterPro"/>
</dbReference>
<dbReference type="GO" id="GO:0005789">
    <property type="term" value="C:endoplasmic reticulum membrane"/>
    <property type="evidence" value="ECO:0007669"/>
    <property type="project" value="UniProtKB-SubCell"/>
</dbReference>
<keyword evidence="13" id="KW-1185">Reference proteome</keyword>
<evidence type="ECO:0000256" key="6">
    <source>
        <dbReference type="ARBA" id="ARBA00023136"/>
    </source>
</evidence>
<comment type="similarity">
    <text evidence="2 10">Belongs to the calreticulin family.</text>
</comment>